<sequence length="155" mass="16819">MDDITDFHVLQDDDDDDDDDATASSVVVVVAAAAAAATAAAVVVVVVNSLSIFVLATAVAIEHVSLTTGLMELFTSEQQIEYLEKKSSRKNDKQIVISRKVISLWCKLVADVVASECFQRFKMKEISFGLFEGDRKNQAFGMMQLEIEGKGGLAL</sequence>
<organism evidence="2 3">
    <name type="scientific">Trichinella pseudospiralis</name>
    <name type="common">Parasitic roundworm</name>
    <dbReference type="NCBI Taxonomy" id="6337"/>
    <lineage>
        <taxon>Eukaryota</taxon>
        <taxon>Metazoa</taxon>
        <taxon>Ecdysozoa</taxon>
        <taxon>Nematoda</taxon>
        <taxon>Enoplea</taxon>
        <taxon>Dorylaimia</taxon>
        <taxon>Trichinellida</taxon>
        <taxon>Trichinellidae</taxon>
        <taxon>Trichinella</taxon>
    </lineage>
</organism>
<dbReference type="Proteomes" id="UP000054632">
    <property type="component" value="Unassembled WGS sequence"/>
</dbReference>
<protein>
    <submittedName>
        <fullName evidence="2">Uncharacterized protein</fullName>
    </submittedName>
</protein>
<keyword evidence="1" id="KW-0812">Transmembrane</keyword>
<dbReference type="EMBL" id="JYDR01000113">
    <property type="protein sequence ID" value="KRY68331.1"/>
    <property type="molecule type" value="Genomic_DNA"/>
</dbReference>
<keyword evidence="1" id="KW-1133">Transmembrane helix</keyword>
<accession>A0A0V1E3E8</accession>
<name>A0A0V1E3E8_TRIPS</name>
<evidence type="ECO:0000313" key="3">
    <source>
        <dbReference type="Proteomes" id="UP000054632"/>
    </source>
</evidence>
<reference evidence="2 3" key="1">
    <citation type="submission" date="2015-01" db="EMBL/GenBank/DDBJ databases">
        <title>Evolution of Trichinella species and genotypes.</title>
        <authorList>
            <person name="Korhonen P.K."/>
            <person name="Edoardo P."/>
            <person name="Giuseppe L.R."/>
            <person name="Gasser R.B."/>
        </authorList>
    </citation>
    <scope>NUCLEOTIDE SEQUENCE [LARGE SCALE GENOMIC DNA]</scope>
    <source>
        <strain evidence="2">ISS13</strain>
    </source>
</reference>
<proteinExistence type="predicted"/>
<feature type="transmembrane region" description="Helical" evidence="1">
    <location>
        <begin position="28"/>
        <end position="61"/>
    </location>
</feature>
<comment type="caution">
    <text evidence="2">The sequence shown here is derived from an EMBL/GenBank/DDBJ whole genome shotgun (WGS) entry which is preliminary data.</text>
</comment>
<keyword evidence="1" id="KW-0472">Membrane</keyword>
<dbReference type="AlphaFoldDB" id="A0A0V1E3E8"/>
<evidence type="ECO:0000256" key="1">
    <source>
        <dbReference type="SAM" id="Phobius"/>
    </source>
</evidence>
<evidence type="ECO:0000313" key="2">
    <source>
        <dbReference type="EMBL" id="KRY68331.1"/>
    </source>
</evidence>
<gene>
    <name evidence="2" type="ORF">T4A_14109</name>
</gene>